<dbReference type="SMART" id="SM00091">
    <property type="entry name" value="PAS"/>
    <property type="match status" value="1"/>
</dbReference>
<dbReference type="NCBIfam" id="TIGR00254">
    <property type="entry name" value="GGDEF"/>
    <property type="match status" value="1"/>
</dbReference>
<evidence type="ECO:0000256" key="2">
    <source>
        <dbReference type="ARBA" id="ARBA00034247"/>
    </source>
</evidence>
<dbReference type="InterPro" id="IPR000014">
    <property type="entry name" value="PAS"/>
</dbReference>
<dbReference type="CDD" id="cd01949">
    <property type="entry name" value="GGDEF"/>
    <property type="match status" value="1"/>
</dbReference>
<name>A0ABS8BZL0_9ALTE</name>
<dbReference type="InterPro" id="IPR000160">
    <property type="entry name" value="GGDEF_dom"/>
</dbReference>
<organism evidence="5 6">
    <name type="scientific">Alishewanella maricola</name>
    <dbReference type="NCBI Taxonomy" id="2795740"/>
    <lineage>
        <taxon>Bacteria</taxon>
        <taxon>Pseudomonadati</taxon>
        <taxon>Pseudomonadota</taxon>
        <taxon>Gammaproteobacteria</taxon>
        <taxon>Alteromonadales</taxon>
        <taxon>Alteromonadaceae</taxon>
        <taxon>Alishewanella</taxon>
    </lineage>
</organism>
<dbReference type="PROSITE" id="PS50112">
    <property type="entry name" value="PAS"/>
    <property type="match status" value="1"/>
</dbReference>
<evidence type="ECO:0000259" key="4">
    <source>
        <dbReference type="PROSITE" id="PS50887"/>
    </source>
</evidence>
<dbReference type="PANTHER" id="PTHR45138:SF9">
    <property type="entry name" value="DIGUANYLATE CYCLASE DGCM-RELATED"/>
    <property type="match status" value="1"/>
</dbReference>
<feature type="domain" description="PAS" evidence="3">
    <location>
        <begin position="2"/>
        <end position="72"/>
    </location>
</feature>
<dbReference type="GO" id="GO:0052621">
    <property type="term" value="F:diguanylate cyclase activity"/>
    <property type="evidence" value="ECO:0007669"/>
    <property type="project" value="UniProtKB-EC"/>
</dbReference>
<gene>
    <name evidence="5" type="ORF">JAO78_001490</name>
</gene>
<evidence type="ECO:0000259" key="3">
    <source>
        <dbReference type="PROSITE" id="PS50112"/>
    </source>
</evidence>
<evidence type="ECO:0000256" key="1">
    <source>
        <dbReference type="ARBA" id="ARBA00012528"/>
    </source>
</evidence>
<keyword evidence="6" id="KW-1185">Reference proteome</keyword>
<feature type="domain" description="GGDEF" evidence="4">
    <location>
        <begin position="178"/>
        <end position="310"/>
    </location>
</feature>
<dbReference type="Gene3D" id="3.30.450.20">
    <property type="entry name" value="PAS domain"/>
    <property type="match status" value="1"/>
</dbReference>
<dbReference type="SUPFAM" id="SSF55073">
    <property type="entry name" value="Nucleotide cyclase"/>
    <property type="match status" value="1"/>
</dbReference>
<evidence type="ECO:0000313" key="6">
    <source>
        <dbReference type="Proteomes" id="UP000633814"/>
    </source>
</evidence>
<comment type="caution">
    <text evidence="5">The sequence shown here is derived from an EMBL/GenBank/DDBJ whole genome shotgun (WGS) entry which is preliminary data.</text>
</comment>
<dbReference type="InterPro" id="IPR029787">
    <property type="entry name" value="Nucleotide_cyclase"/>
</dbReference>
<dbReference type="SUPFAM" id="SSF55785">
    <property type="entry name" value="PYP-like sensor domain (PAS domain)"/>
    <property type="match status" value="1"/>
</dbReference>
<keyword evidence="5" id="KW-0808">Transferase</keyword>
<comment type="catalytic activity">
    <reaction evidence="2">
        <text>2 GTP = 3',3'-c-di-GMP + 2 diphosphate</text>
        <dbReference type="Rhea" id="RHEA:24898"/>
        <dbReference type="ChEBI" id="CHEBI:33019"/>
        <dbReference type="ChEBI" id="CHEBI:37565"/>
        <dbReference type="ChEBI" id="CHEBI:58805"/>
        <dbReference type="EC" id="2.7.7.65"/>
    </reaction>
</comment>
<dbReference type="RefSeq" id="WP_226749581.1">
    <property type="nucleotide sequence ID" value="NZ_JAEINI020000001.1"/>
</dbReference>
<dbReference type="InterPro" id="IPR035965">
    <property type="entry name" value="PAS-like_dom_sf"/>
</dbReference>
<dbReference type="InterPro" id="IPR050469">
    <property type="entry name" value="Diguanylate_Cyclase"/>
</dbReference>
<dbReference type="Pfam" id="PF00989">
    <property type="entry name" value="PAS"/>
    <property type="match status" value="1"/>
</dbReference>
<dbReference type="PROSITE" id="PS50887">
    <property type="entry name" value="GGDEF"/>
    <property type="match status" value="1"/>
</dbReference>
<dbReference type="Proteomes" id="UP000633814">
    <property type="component" value="Unassembled WGS sequence"/>
</dbReference>
<dbReference type="PANTHER" id="PTHR45138">
    <property type="entry name" value="REGULATORY COMPONENTS OF SENSORY TRANSDUCTION SYSTEM"/>
    <property type="match status" value="1"/>
</dbReference>
<sequence length="315" mass="36237">MISSILVSMVQHLPGGVLLLNSHCQISYANSFIYRYSELTERELVGKSFFSLFPEVPKAWFNRKMQSVLTSQQTEQISWQQRLYLLKFPRQQHLDQTQVYMAQNCTLIALRHPQTHEQFLCLWIQDASEQARYHAKLLMTQQQLKIHDRQDSLTGLMNRQFWQQQLLLEIARAERYERPLSLMMFDIDQFKHLNDQYGHKAADILLQSLARHCAGLLRDNDLLARFGGASFAVVLPDTTLNGAIEVANRVRLQLSEQAFIEHEPKVRVTISAGVSLHQMSNSADELILQADQALYQAKRAGRNQVSIWNTAAIAS</sequence>
<evidence type="ECO:0000313" key="5">
    <source>
        <dbReference type="EMBL" id="MCB5225492.1"/>
    </source>
</evidence>
<dbReference type="InterPro" id="IPR013767">
    <property type="entry name" value="PAS_fold"/>
</dbReference>
<keyword evidence="5" id="KW-0548">Nucleotidyltransferase</keyword>
<accession>A0ABS8BZL0</accession>
<protein>
    <recommendedName>
        <fullName evidence="1">diguanylate cyclase</fullName>
        <ecNumber evidence="1">2.7.7.65</ecNumber>
    </recommendedName>
</protein>
<proteinExistence type="predicted"/>
<dbReference type="EMBL" id="JAEINI020000001">
    <property type="protein sequence ID" value="MCB5225492.1"/>
    <property type="molecule type" value="Genomic_DNA"/>
</dbReference>
<reference evidence="5 6" key="1">
    <citation type="submission" date="2021-10" db="EMBL/GenBank/DDBJ databases">
        <title>Alishewanella koreense sp. nov. isolated from seawater of southwestern coast in South Korea and the proposal for the reclassification of Rheinheimera perlucida and Rheinheimera tuosuensis as Arsukibacterium perlucida and Arsukibacterium tuosuensis.</title>
        <authorList>
            <person name="Kim K.H."/>
            <person name="Ruan W."/>
            <person name="Kim K.R."/>
            <person name="Baek J.H."/>
            <person name="Jeon C.O."/>
        </authorList>
    </citation>
    <scope>NUCLEOTIDE SEQUENCE [LARGE SCALE GENOMIC DNA]</scope>
    <source>
        <strain evidence="5 6">16-MA</strain>
    </source>
</reference>
<dbReference type="EC" id="2.7.7.65" evidence="1"/>
<dbReference type="Gene3D" id="3.30.70.270">
    <property type="match status" value="1"/>
</dbReference>
<dbReference type="InterPro" id="IPR043128">
    <property type="entry name" value="Rev_trsase/Diguanyl_cyclase"/>
</dbReference>
<dbReference type="SMART" id="SM00267">
    <property type="entry name" value="GGDEF"/>
    <property type="match status" value="1"/>
</dbReference>
<dbReference type="Pfam" id="PF00990">
    <property type="entry name" value="GGDEF"/>
    <property type="match status" value="1"/>
</dbReference>